<accession>A0A3B0RQL2</accession>
<dbReference type="EMBL" id="UOED01000105">
    <property type="protein sequence ID" value="VAV95904.1"/>
    <property type="molecule type" value="Genomic_DNA"/>
</dbReference>
<evidence type="ECO:0000256" key="1">
    <source>
        <dbReference type="SAM" id="MobiDB-lite"/>
    </source>
</evidence>
<sequence length="68" mass="7184">MIRRTITTLLLSGLIAGFVAGCSGDDEYIFDLGPAGPNTGKTLKDLPKGLLPDKTKARHSSETLAPDQ</sequence>
<evidence type="ECO:0000313" key="2">
    <source>
        <dbReference type="EMBL" id="VAV95904.1"/>
    </source>
</evidence>
<gene>
    <name evidence="2" type="ORF">MNBD_ALPHA02-2253</name>
</gene>
<name>A0A3B0RQL2_9ZZZZ</name>
<reference evidence="2" key="1">
    <citation type="submission" date="2018-06" db="EMBL/GenBank/DDBJ databases">
        <authorList>
            <person name="Zhirakovskaya E."/>
        </authorList>
    </citation>
    <scope>NUCLEOTIDE SEQUENCE</scope>
</reference>
<organism evidence="2">
    <name type="scientific">hydrothermal vent metagenome</name>
    <dbReference type="NCBI Taxonomy" id="652676"/>
    <lineage>
        <taxon>unclassified sequences</taxon>
        <taxon>metagenomes</taxon>
        <taxon>ecological metagenomes</taxon>
    </lineage>
</organism>
<dbReference type="AlphaFoldDB" id="A0A3B0RQL2"/>
<feature type="region of interest" description="Disordered" evidence="1">
    <location>
        <begin position="37"/>
        <end position="68"/>
    </location>
</feature>
<feature type="compositionally biased region" description="Basic and acidic residues" evidence="1">
    <location>
        <begin position="42"/>
        <end position="61"/>
    </location>
</feature>
<protein>
    <submittedName>
        <fullName evidence="2">Uncharacterized protein</fullName>
    </submittedName>
</protein>
<dbReference type="PROSITE" id="PS51257">
    <property type="entry name" value="PROKAR_LIPOPROTEIN"/>
    <property type="match status" value="1"/>
</dbReference>
<proteinExistence type="predicted"/>